<dbReference type="PANTHER" id="PTHR38471">
    <property type="entry name" value="FOUR HELIX BUNDLE PROTEIN"/>
    <property type="match status" value="1"/>
</dbReference>
<comment type="caution">
    <text evidence="1">The sequence shown here is derived from an EMBL/GenBank/DDBJ whole genome shotgun (WGS) entry which is preliminary data.</text>
</comment>
<keyword evidence="1" id="KW-0689">Ribosomal protein</keyword>
<dbReference type="InterPro" id="IPR012657">
    <property type="entry name" value="23S_rRNA-intervening_sequence"/>
</dbReference>
<keyword evidence="1" id="KW-0687">Ribonucleoprotein</keyword>
<dbReference type="OrthoDB" id="9811959at2"/>
<dbReference type="PANTHER" id="PTHR38471:SF2">
    <property type="entry name" value="FOUR HELIX BUNDLE PROTEIN"/>
    <property type="match status" value="1"/>
</dbReference>
<dbReference type="PATRIC" id="fig|1547436.3.peg.1457"/>
<name>A0A0Q1H7K7_9FLAO</name>
<dbReference type="GO" id="GO:0005840">
    <property type="term" value="C:ribosome"/>
    <property type="evidence" value="ECO:0007669"/>
    <property type="project" value="UniProtKB-KW"/>
</dbReference>
<dbReference type="AlphaFoldDB" id="A0A0Q1H7K7"/>
<dbReference type="NCBIfam" id="NF008911">
    <property type="entry name" value="PRK12275.1-2"/>
    <property type="match status" value="1"/>
</dbReference>
<dbReference type="CDD" id="cd16377">
    <property type="entry name" value="23S_rRNA_IVP_like"/>
    <property type="match status" value="1"/>
</dbReference>
<dbReference type="InterPro" id="IPR036583">
    <property type="entry name" value="23S_rRNA_IVS_sf"/>
</dbReference>
<evidence type="ECO:0000313" key="1">
    <source>
        <dbReference type="EMBL" id="KQC29671.1"/>
    </source>
</evidence>
<protein>
    <submittedName>
        <fullName evidence="1">30S ribosomal protein S23</fullName>
    </submittedName>
</protein>
<proteinExistence type="predicted"/>
<dbReference type="STRING" id="346185.AAY42_07065"/>
<dbReference type="NCBIfam" id="TIGR02436">
    <property type="entry name" value="four helix bundle protein"/>
    <property type="match status" value="1"/>
</dbReference>
<sequence length="118" mass="13572">MNNYKELIVWQKSIALTELVYKMTSCFPDEEKYGLTNQIRRSAVSIASNITEGAGRNSKKEFRNFLGIANGSLNELNTQLEISKRLELIHKNELDEVSILSDEIQKMIYTLIKKFAQI</sequence>
<dbReference type="Pfam" id="PF05635">
    <property type="entry name" value="23S_rRNA_IVP"/>
    <property type="match status" value="1"/>
</dbReference>
<keyword evidence="2" id="KW-1185">Reference proteome</keyword>
<evidence type="ECO:0000313" key="2">
    <source>
        <dbReference type="Proteomes" id="UP000050827"/>
    </source>
</evidence>
<dbReference type="EMBL" id="LCTZ01000002">
    <property type="protein sequence ID" value="KQC29671.1"/>
    <property type="molecule type" value="Genomic_DNA"/>
</dbReference>
<dbReference type="RefSeq" id="WP_055393678.1">
    <property type="nucleotide sequence ID" value="NZ_LCTZ01000002.1"/>
</dbReference>
<gene>
    <name evidence="1" type="ORF">AAY42_07065</name>
</gene>
<accession>A0A0Q1H7K7</accession>
<reference evidence="1 2" key="1">
    <citation type="submission" date="2015-04" db="EMBL/GenBank/DDBJ databases">
        <title>Complete genome of flavobacterium.</title>
        <authorList>
            <person name="Kwon Y.M."/>
            <person name="Kim S.-J."/>
        </authorList>
    </citation>
    <scope>NUCLEOTIDE SEQUENCE [LARGE SCALE GENOMIC DNA]</scope>
    <source>
        <strain evidence="1 2">DK169</strain>
    </source>
</reference>
<dbReference type="SUPFAM" id="SSF158446">
    <property type="entry name" value="IVS-encoded protein-like"/>
    <property type="match status" value="1"/>
</dbReference>
<dbReference type="Proteomes" id="UP000050827">
    <property type="component" value="Unassembled WGS sequence"/>
</dbReference>
<dbReference type="Gene3D" id="1.20.1440.60">
    <property type="entry name" value="23S rRNA-intervening sequence"/>
    <property type="match status" value="1"/>
</dbReference>
<organism evidence="1 2">
    <name type="scientific">Flagellimonas eckloniae</name>
    <dbReference type="NCBI Taxonomy" id="346185"/>
    <lineage>
        <taxon>Bacteria</taxon>
        <taxon>Pseudomonadati</taxon>
        <taxon>Bacteroidota</taxon>
        <taxon>Flavobacteriia</taxon>
        <taxon>Flavobacteriales</taxon>
        <taxon>Flavobacteriaceae</taxon>
        <taxon>Flagellimonas</taxon>
    </lineage>
</organism>